<evidence type="ECO:0000313" key="2">
    <source>
        <dbReference type="Proteomes" id="UP000095558"/>
    </source>
</evidence>
<dbReference type="OrthoDB" id="2454603at2"/>
<proteinExistence type="predicted"/>
<evidence type="ECO:0008006" key="3">
    <source>
        <dbReference type="Google" id="ProtNLM"/>
    </source>
</evidence>
<protein>
    <recommendedName>
        <fullName evidence="3">Prohead protease</fullName>
    </recommendedName>
</protein>
<reference evidence="1 2" key="1">
    <citation type="submission" date="2015-09" db="EMBL/GenBank/DDBJ databases">
        <authorList>
            <consortium name="Pathogen Informatics"/>
        </authorList>
    </citation>
    <scope>NUCLEOTIDE SEQUENCE [LARGE SCALE GENOMIC DNA]</scope>
    <source>
        <strain evidence="1 2">2789STDY5834855</strain>
    </source>
</reference>
<accession>A0A174F510</accession>
<sequence>MEELLRKILFDERISSLVNDKIYLLKAPNNTIAPYIEYEILNEEGSLFAENEEIETNYRIQIDVFTKGSYASIVKVIKNVMKENDFIKEFGGSVYEENPKLFHYILRFNYESEE</sequence>
<organism evidence="1 2">
    <name type="scientific">Clostridium disporicum</name>
    <dbReference type="NCBI Taxonomy" id="84024"/>
    <lineage>
        <taxon>Bacteria</taxon>
        <taxon>Bacillati</taxon>
        <taxon>Bacillota</taxon>
        <taxon>Clostridia</taxon>
        <taxon>Eubacteriales</taxon>
        <taxon>Clostridiaceae</taxon>
        <taxon>Clostridium</taxon>
    </lineage>
</organism>
<dbReference type="RefSeq" id="WP_055277082.1">
    <property type="nucleotide sequence ID" value="NZ_CYZV01000024.1"/>
</dbReference>
<dbReference type="AlphaFoldDB" id="A0A174F510"/>
<dbReference type="Proteomes" id="UP000095558">
    <property type="component" value="Unassembled WGS sequence"/>
</dbReference>
<gene>
    <name evidence="1" type="ORF">ERS852470_02354</name>
</gene>
<name>A0A174F510_9CLOT</name>
<evidence type="ECO:0000313" key="1">
    <source>
        <dbReference type="EMBL" id="CUO44008.1"/>
    </source>
</evidence>
<dbReference type="EMBL" id="CYZV01000024">
    <property type="protein sequence ID" value="CUO44008.1"/>
    <property type="molecule type" value="Genomic_DNA"/>
</dbReference>